<proteinExistence type="predicted"/>
<dbReference type="InterPro" id="IPR026374">
    <property type="entry name" value="Cyano_PEP"/>
</dbReference>
<reference evidence="1" key="1">
    <citation type="submission" date="2021-04" db="EMBL/GenBank/DDBJ databases">
        <title>Genome sequence of Woronichinia naegeliana from Washington state freshwater lake bloom.</title>
        <authorList>
            <person name="Dreher T.W."/>
        </authorList>
    </citation>
    <scope>NUCLEOTIDE SEQUENCE</scope>
    <source>
        <strain evidence="1">WA131</strain>
    </source>
</reference>
<dbReference type="EMBL" id="CP073041">
    <property type="protein sequence ID" value="UXE63804.1"/>
    <property type="molecule type" value="Genomic_DNA"/>
</dbReference>
<protein>
    <submittedName>
        <fullName evidence="1">PEP-CTERM sorting domain-containing protein</fullName>
    </submittedName>
</protein>
<organism evidence="1">
    <name type="scientific">Woronichinia naegeliana WA131</name>
    <dbReference type="NCBI Taxonomy" id="2824559"/>
    <lineage>
        <taxon>Bacteria</taxon>
        <taxon>Bacillati</taxon>
        <taxon>Cyanobacteriota</taxon>
        <taxon>Cyanophyceae</taxon>
        <taxon>Synechococcales</taxon>
        <taxon>Coelosphaeriaceae</taxon>
        <taxon>Woronichinia</taxon>
    </lineage>
</organism>
<name>A0A977PYD5_9CYAN</name>
<evidence type="ECO:0000313" key="1">
    <source>
        <dbReference type="EMBL" id="UXE63804.1"/>
    </source>
</evidence>
<dbReference type="NCBIfam" id="TIGR04155">
    <property type="entry name" value="cyano_PEP"/>
    <property type="match status" value="1"/>
</dbReference>
<accession>A0A977PYD5</accession>
<dbReference type="Proteomes" id="UP001065613">
    <property type="component" value="Chromosome"/>
</dbReference>
<sequence>MLTIIKFYLLKSHSKFYKFPFLIKSSLRFMSKFLLSVASLTFGSLLAIGLSPAQAAYISFNNFGNVGAENVGDSDFHEMTLKVQDQGDIAALASNQVLFTFTAKSTLSSSLAATGLYFFDNAGLFSSYSFSSAYSTAGNSLTGQSGGSLFQGSSIGTTSATYSFNSSNNADGLQANELVGIVATLNSGKSLFDVNSAFWTAGKFLIGSNVVGYSGSSNQDSFYVGTPDFRLVTSPGATWQSVPPSFTNVSDPGPGAVPEPLTLLGAGVAAGLGSLFKKRFNQSQDKS</sequence>
<dbReference type="KEGG" id="wna:KA717_15330"/>
<dbReference type="AlphaFoldDB" id="A0A977PYD5"/>
<gene>
    <name evidence="1" type="ORF">KA717_15330</name>
</gene>